<dbReference type="PROSITE" id="PS00075">
    <property type="entry name" value="DHFR_1"/>
    <property type="match status" value="1"/>
</dbReference>
<evidence type="ECO:0000256" key="8">
    <source>
        <dbReference type="PIRNR" id="PIRNR000194"/>
    </source>
</evidence>
<comment type="caution">
    <text evidence="11">The sequence shown here is derived from an EMBL/GenBank/DDBJ whole genome shotgun (WGS) entry which is preliminary data.</text>
</comment>
<proteinExistence type="inferred from homology"/>
<dbReference type="SUPFAM" id="SSF53597">
    <property type="entry name" value="Dihydrofolate reductase-like"/>
    <property type="match status" value="1"/>
</dbReference>
<keyword evidence="6 8" id="KW-0560">Oxidoreductase</keyword>
<dbReference type="PRINTS" id="PR00070">
    <property type="entry name" value="DHFR"/>
</dbReference>
<accession>A0ABU9T4I6</accession>
<evidence type="ECO:0000259" key="10">
    <source>
        <dbReference type="PROSITE" id="PS51330"/>
    </source>
</evidence>
<evidence type="ECO:0000256" key="1">
    <source>
        <dbReference type="ARBA" id="ARBA00004903"/>
    </source>
</evidence>
<dbReference type="EMBL" id="JBBMQO010000003">
    <property type="protein sequence ID" value="MEM5501037.1"/>
    <property type="molecule type" value="Genomic_DNA"/>
</dbReference>
<dbReference type="Gene3D" id="3.40.430.10">
    <property type="entry name" value="Dihydrofolate Reductase, subunit A"/>
    <property type="match status" value="1"/>
</dbReference>
<dbReference type="Pfam" id="PF00186">
    <property type="entry name" value="DHFR_1"/>
    <property type="match status" value="1"/>
</dbReference>
<dbReference type="CDD" id="cd00209">
    <property type="entry name" value="DHFR"/>
    <property type="match status" value="1"/>
</dbReference>
<dbReference type="InterPro" id="IPR001796">
    <property type="entry name" value="DHFR_dom"/>
</dbReference>
<keyword evidence="12" id="KW-1185">Reference proteome</keyword>
<keyword evidence="4 8" id="KW-0554">One-carbon metabolism</keyword>
<dbReference type="PROSITE" id="PS51330">
    <property type="entry name" value="DHFR_2"/>
    <property type="match status" value="1"/>
</dbReference>
<gene>
    <name evidence="11" type="ORF">WNY59_05505</name>
</gene>
<reference evidence="11 12" key="1">
    <citation type="submission" date="2024-03" db="EMBL/GenBank/DDBJ databases">
        <title>Community enrichment and isolation of bacterial strains for fucoidan degradation.</title>
        <authorList>
            <person name="Sichert A."/>
        </authorList>
    </citation>
    <scope>NUCLEOTIDE SEQUENCE [LARGE SCALE GENOMIC DNA]</scope>
    <source>
        <strain evidence="11 12">AS62</strain>
    </source>
</reference>
<comment type="similarity">
    <text evidence="2 8 9">Belongs to the dihydrofolate reductase family.</text>
</comment>
<dbReference type="EC" id="1.5.1.3" evidence="3 8"/>
<comment type="catalytic activity">
    <reaction evidence="8">
        <text>(6S)-5,6,7,8-tetrahydrofolate + NADP(+) = 7,8-dihydrofolate + NADPH + H(+)</text>
        <dbReference type="Rhea" id="RHEA:15009"/>
        <dbReference type="ChEBI" id="CHEBI:15378"/>
        <dbReference type="ChEBI" id="CHEBI:57451"/>
        <dbReference type="ChEBI" id="CHEBI:57453"/>
        <dbReference type="ChEBI" id="CHEBI:57783"/>
        <dbReference type="ChEBI" id="CHEBI:58349"/>
        <dbReference type="EC" id="1.5.1.3"/>
    </reaction>
</comment>
<evidence type="ECO:0000256" key="2">
    <source>
        <dbReference type="ARBA" id="ARBA00009539"/>
    </source>
</evidence>
<dbReference type="Proteomes" id="UP001477870">
    <property type="component" value="Unassembled WGS sequence"/>
</dbReference>
<sequence length="185" mass="20486">MKNIEPHIEIVVAVSQNGVIGREGDMPWRLSADLKRFKALTIGKPVIMGRKTFESIGKALPNRLNIVITRDADWHADDVMRVGSIGAAVYLALAHLESAEPDPDDLEAPLPDEICIIGGGQIYAQAINMAHTLYVTHVLAEIDGDTHFPEIDENLWLEVSSEDVPKSDKDSVETRFVIYERKSAE</sequence>
<evidence type="ECO:0000256" key="5">
    <source>
        <dbReference type="ARBA" id="ARBA00022857"/>
    </source>
</evidence>
<dbReference type="InterPro" id="IPR017925">
    <property type="entry name" value="DHFR_CS"/>
</dbReference>
<dbReference type="PIRSF" id="PIRSF000194">
    <property type="entry name" value="DHFR"/>
    <property type="match status" value="1"/>
</dbReference>
<dbReference type="PANTHER" id="PTHR48069">
    <property type="entry name" value="DIHYDROFOLATE REDUCTASE"/>
    <property type="match status" value="1"/>
</dbReference>
<name>A0ABU9T4I6_9HYPH</name>
<evidence type="ECO:0000256" key="9">
    <source>
        <dbReference type="RuleBase" id="RU004474"/>
    </source>
</evidence>
<protein>
    <recommendedName>
        <fullName evidence="3 8">Dihydrofolate reductase</fullName>
        <ecNumber evidence="3 8">1.5.1.3</ecNumber>
    </recommendedName>
</protein>
<keyword evidence="5 8" id="KW-0521">NADP</keyword>
<evidence type="ECO:0000256" key="7">
    <source>
        <dbReference type="ARBA" id="ARBA00025067"/>
    </source>
</evidence>
<dbReference type="InterPro" id="IPR012259">
    <property type="entry name" value="DHFR"/>
</dbReference>
<evidence type="ECO:0000256" key="4">
    <source>
        <dbReference type="ARBA" id="ARBA00022563"/>
    </source>
</evidence>
<evidence type="ECO:0000313" key="12">
    <source>
        <dbReference type="Proteomes" id="UP001477870"/>
    </source>
</evidence>
<dbReference type="RefSeq" id="WP_342847502.1">
    <property type="nucleotide sequence ID" value="NZ_JBBMQO010000003.1"/>
</dbReference>
<comment type="function">
    <text evidence="7 8">Key enzyme in folate metabolism. Catalyzes an essential reaction for de novo glycine and purine synthesis, and for DNA precursor synthesis.</text>
</comment>
<comment type="pathway">
    <text evidence="1 8">Cofactor biosynthesis; tetrahydrofolate biosynthesis; 5,6,7,8-tetrahydrofolate from 7,8-dihydrofolate: step 1/1.</text>
</comment>
<feature type="domain" description="DHFR" evidence="10">
    <location>
        <begin position="7"/>
        <end position="181"/>
    </location>
</feature>
<dbReference type="GO" id="GO:0004146">
    <property type="term" value="F:dihydrofolate reductase activity"/>
    <property type="evidence" value="ECO:0007669"/>
    <property type="project" value="UniProtKB-EC"/>
</dbReference>
<evidence type="ECO:0000313" key="11">
    <source>
        <dbReference type="EMBL" id="MEM5501037.1"/>
    </source>
</evidence>
<organism evidence="11 12">
    <name type="scientific">Ahrensia kielensis</name>
    <dbReference type="NCBI Taxonomy" id="76980"/>
    <lineage>
        <taxon>Bacteria</taxon>
        <taxon>Pseudomonadati</taxon>
        <taxon>Pseudomonadota</taxon>
        <taxon>Alphaproteobacteria</taxon>
        <taxon>Hyphomicrobiales</taxon>
        <taxon>Ahrensiaceae</taxon>
        <taxon>Ahrensia</taxon>
    </lineage>
</organism>
<dbReference type="InterPro" id="IPR024072">
    <property type="entry name" value="DHFR-like_dom_sf"/>
</dbReference>
<dbReference type="PANTHER" id="PTHR48069:SF3">
    <property type="entry name" value="DIHYDROFOLATE REDUCTASE"/>
    <property type="match status" value="1"/>
</dbReference>
<evidence type="ECO:0000256" key="6">
    <source>
        <dbReference type="ARBA" id="ARBA00023002"/>
    </source>
</evidence>
<evidence type="ECO:0000256" key="3">
    <source>
        <dbReference type="ARBA" id="ARBA00012856"/>
    </source>
</evidence>